<dbReference type="Pfam" id="PF00501">
    <property type="entry name" value="AMP-binding"/>
    <property type="match status" value="6"/>
</dbReference>
<dbReference type="InterPro" id="IPR001031">
    <property type="entry name" value="Thioesterase"/>
</dbReference>
<dbReference type="FunFam" id="3.30.300.30:FF:000010">
    <property type="entry name" value="Enterobactin synthetase component F"/>
    <property type="match status" value="4"/>
</dbReference>
<dbReference type="InterPro" id="IPR020806">
    <property type="entry name" value="PKS_PP-bd"/>
</dbReference>
<proteinExistence type="inferred from homology"/>
<dbReference type="Pfam" id="PF13193">
    <property type="entry name" value="AMP-binding_C"/>
    <property type="match status" value="5"/>
</dbReference>
<dbReference type="PANTHER" id="PTHR45527:SF1">
    <property type="entry name" value="FATTY ACID SYNTHASE"/>
    <property type="match status" value="1"/>
</dbReference>
<dbReference type="GO" id="GO:0009403">
    <property type="term" value="P:toxin biosynthetic process"/>
    <property type="evidence" value="ECO:0007669"/>
    <property type="project" value="UniProtKB-ARBA"/>
</dbReference>
<keyword evidence="3" id="KW-0596">Phosphopantetheine</keyword>
<dbReference type="Pfam" id="PF00668">
    <property type="entry name" value="Condensation"/>
    <property type="match status" value="5"/>
</dbReference>
<dbReference type="InterPro" id="IPR010071">
    <property type="entry name" value="AA_adenyl_dom"/>
</dbReference>
<feature type="domain" description="Carrier" evidence="7">
    <location>
        <begin position="3387"/>
        <end position="3462"/>
    </location>
</feature>
<dbReference type="FunFam" id="3.30.559.30:FF:000001">
    <property type="entry name" value="Non-ribosomal peptide synthetase"/>
    <property type="match status" value="2"/>
</dbReference>
<dbReference type="SUPFAM" id="SSF53335">
    <property type="entry name" value="S-adenosyl-L-methionine-dependent methyltransferases"/>
    <property type="match status" value="1"/>
</dbReference>
<dbReference type="CDD" id="cd17651">
    <property type="entry name" value="A_NRPS_VisG_like"/>
    <property type="match status" value="1"/>
</dbReference>
<dbReference type="Gene3D" id="3.30.559.30">
    <property type="entry name" value="Nonribosomal peptide synthetase, condensation domain"/>
    <property type="match status" value="5"/>
</dbReference>
<dbReference type="InterPro" id="IPR020845">
    <property type="entry name" value="AMP-binding_CS"/>
</dbReference>
<protein>
    <recommendedName>
        <fullName evidence="7">Carrier domain-containing protein</fullName>
    </recommendedName>
</protein>
<keyword evidence="9" id="KW-1185">Reference proteome</keyword>
<evidence type="ECO:0000256" key="6">
    <source>
        <dbReference type="SAM" id="MobiDB-lite"/>
    </source>
</evidence>
<dbReference type="InterPro" id="IPR023213">
    <property type="entry name" value="CAT-like_dom_sf"/>
</dbReference>
<reference evidence="8" key="1">
    <citation type="journal article" date="2014" name="Int. J. Syst. Evol. Microbiol.">
        <title>Complete genome sequence of Corynebacterium casei LMG S-19264T (=DSM 44701T), isolated from a smear-ripened cheese.</title>
        <authorList>
            <consortium name="US DOE Joint Genome Institute (JGI-PGF)"/>
            <person name="Walter F."/>
            <person name="Albersmeier A."/>
            <person name="Kalinowski J."/>
            <person name="Ruckert C."/>
        </authorList>
    </citation>
    <scope>NUCLEOTIDE SEQUENCE</scope>
    <source>
        <strain evidence="8">CGMCC 4.7110</strain>
    </source>
</reference>
<dbReference type="Pfam" id="PF00550">
    <property type="entry name" value="PP-binding"/>
    <property type="match status" value="6"/>
</dbReference>
<dbReference type="Gene3D" id="1.10.1200.10">
    <property type="entry name" value="ACP-like"/>
    <property type="match status" value="5"/>
</dbReference>
<dbReference type="Gene3D" id="3.40.50.150">
    <property type="entry name" value="Vaccinia Virus protein VP39"/>
    <property type="match status" value="1"/>
</dbReference>
<evidence type="ECO:0000256" key="5">
    <source>
        <dbReference type="ARBA" id="ARBA00022737"/>
    </source>
</evidence>
<evidence type="ECO:0000313" key="9">
    <source>
        <dbReference type="Proteomes" id="UP000653411"/>
    </source>
</evidence>
<dbReference type="NCBIfam" id="NF004282">
    <property type="entry name" value="PRK05691.1"/>
    <property type="match status" value="6"/>
</dbReference>
<dbReference type="FunFam" id="3.30.559.10:FF:000012">
    <property type="entry name" value="Non-ribosomal peptide synthetase"/>
    <property type="match status" value="4"/>
</dbReference>
<organism evidence="8 9">
    <name type="scientific">Streptomyces fuscichromogenes</name>
    <dbReference type="NCBI Taxonomy" id="1324013"/>
    <lineage>
        <taxon>Bacteria</taxon>
        <taxon>Bacillati</taxon>
        <taxon>Actinomycetota</taxon>
        <taxon>Actinomycetes</taxon>
        <taxon>Kitasatosporales</taxon>
        <taxon>Streptomycetaceae</taxon>
        <taxon>Streptomyces</taxon>
    </lineage>
</organism>
<dbReference type="SUPFAM" id="SSF56801">
    <property type="entry name" value="Acetyl-CoA synthetase-like"/>
    <property type="match status" value="6"/>
</dbReference>
<dbReference type="InterPro" id="IPR013217">
    <property type="entry name" value="Methyltransf_12"/>
</dbReference>
<dbReference type="InterPro" id="IPR036736">
    <property type="entry name" value="ACP-like_sf"/>
</dbReference>
<feature type="domain" description="Carrier" evidence="7">
    <location>
        <begin position="261"/>
        <end position="336"/>
    </location>
</feature>
<dbReference type="InterPro" id="IPR000873">
    <property type="entry name" value="AMP-dep_synth/lig_dom"/>
</dbReference>
<dbReference type="FunFam" id="1.10.1200.10:FF:000016">
    <property type="entry name" value="Non-ribosomal peptide synthase"/>
    <property type="match status" value="6"/>
</dbReference>
<accession>A0A918CVH7</accession>
<dbReference type="SUPFAM" id="SSF47336">
    <property type="entry name" value="ACP-like"/>
    <property type="match status" value="6"/>
</dbReference>
<comment type="similarity">
    <text evidence="2">Belongs to the ATP-dependent AMP-binding enzyme family.</text>
</comment>
<dbReference type="GO" id="GO:0043041">
    <property type="term" value="P:amino acid activation for nonribosomal peptide biosynthetic process"/>
    <property type="evidence" value="ECO:0007669"/>
    <property type="project" value="TreeGrafter"/>
</dbReference>
<dbReference type="InterPro" id="IPR009081">
    <property type="entry name" value="PP-bd_ACP"/>
</dbReference>
<comment type="cofactor">
    <cofactor evidence="1">
        <name>pantetheine 4'-phosphate</name>
        <dbReference type="ChEBI" id="CHEBI:47942"/>
    </cofactor>
</comment>
<evidence type="ECO:0000256" key="3">
    <source>
        <dbReference type="ARBA" id="ARBA00022450"/>
    </source>
</evidence>
<reference evidence="8" key="2">
    <citation type="submission" date="2020-09" db="EMBL/GenBank/DDBJ databases">
        <authorList>
            <person name="Sun Q."/>
            <person name="Zhou Y."/>
        </authorList>
    </citation>
    <scope>NUCLEOTIDE SEQUENCE</scope>
    <source>
        <strain evidence="8">CGMCC 4.7110</strain>
    </source>
</reference>
<feature type="domain" description="Carrier" evidence="7">
    <location>
        <begin position="5872"/>
        <end position="5947"/>
    </location>
</feature>
<dbReference type="GO" id="GO:0005829">
    <property type="term" value="C:cytosol"/>
    <property type="evidence" value="ECO:0007669"/>
    <property type="project" value="TreeGrafter"/>
</dbReference>
<dbReference type="GO" id="GO:0003824">
    <property type="term" value="F:catalytic activity"/>
    <property type="evidence" value="ECO:0007669"/>
    <property type="project" value="InterPro"/>
</dbReference>
<dbReference type="EMBL" id="BMML01000022">
    <property type="protein sequence ID" value="GGN34016.1"/>
    <property type="molecule type" value="Genomic_DNA"/>
</dbReference>
<dbReference type="FunFam" id="3.40.50.12780:FF:000012">
    <property type="entry name" value="Non-ribosomal peptide synthetase"/>
    <property type="match status" value="2"/>
</dbReference>
<dbReference type="Gene3D" id="3.40.50.12780">
    <property type="entry name" value="N-terminal domain of ligase-like"/>
    <property type="match status" value="2"/>
</dbReference>
<dbReference type="PROSITE" id="PS50075">
    <property type="entry name" value="CARRIER"/>
    <property type="match status" value="6"/>
</dbReference>
<gene>
    <name evidence="8" type="ORF">GCM10011578_074400</name>
</gene>
<dbReference type="NCBIfam" id="TIGR01733">
    <property type="entry name" value="AA-adenyl-dom"/>
    <property type="match status" value="5"/>
</dbReference>
<dbReference type="CDD" id="cd02440">
    <property type="entry name" value="AdoMet_MTases"/>
    <property type="match status" value="1"/>
</dbReference>
<dbReference type="GO" id="GO:0017000">
    <property type="term" value="P:antibiotic biosynthetic process"/>
    <property type="evidence" value="ECO:0007669"/>
    <property type="project" value="UniProtKB-ARBA"/>
</dbReference>
<dbReference type="Pfam" id="PF08242">
    <property type="entry name" value="Methyltransf_12"/>
    <property type="match status" value="1"/>
</dbReference>
<dbReference type="SMART" id="SM00824">
    <property type="entry name" value="PKS_TE"/>
    <property type="match status" value="1"/>
</dbReference>
<dbReference type="InterPro" id="IPR020802">
    <property type="entry name" value="TesA-like"/>
</dbReference>
<dbReference type="InterPro" id="IPR001242">
    <property type="entry name" value="Condensation_dom"/>
</dbReference>
<dbReference type="Gene3D" id="2.30.38.10">
    <property type="entry name" value="Luciferase, Domain 3"/>
    <property type="match status" value="4"/>
</dbReference>
<evidence type="ECO:0000256" key="4">
    <source>
        <dbReference type="ARBA" id="ARBA00022553"/>
    </source>
</evidence>
<dbReference type="GO" id="GO:0072330">
    <property type="term" value="P:monocarboxylic acid biosynthetic process"/>
    <property type="evidence" value="ECO:0007669"/>
    <property type="project" value="UniProtKB-ARBA"/>
</dbReference>
<evidence type="ECO:0000313" key="8">
    <source>
        <dbReference type="EMBL" id="GGN34016.1"/>
    </source>
</evidence>
<dbReference type="NCBIfam" id="NF003417">
    <property type="entry name" value="PRK04813.1"/>
    <property type="match status" value="7"/>
</dbReference>
<feature type="domain" description="Carrier" evidence="7">
    <location>
        <begin position="1320"/>
        <end position="1395"/>
    </location>
</feature>
<comment type="caution">
    <text evidence="8">The sequence shown here is derived from an EMBL/GenBank/DDBJ whole genome shotgun (WGS) entry which is preliminary data.</text>
</comment>
<feature type="region of interest" description="Disordered" evidence="6">
    <location>
        <begin position="3368"/>
        <end position="3388"/>
    </location>
</feature>
<keyword evidence="5" id="KW-0677">Repeat</keyword>
<dbReference type="SUPFAM" id="SSF53474">
    <property type="entry name" value="alpha/beta-Hydrolases"/>
    <property type="match status" value="1"/>
</dbReference>
<dbReference type="InterPro" id="IPR025110">
    <property type="entry name" value="AMP-bd_C"/>
</dbReference>
<evidence type="ECO:0000256" key="2">
    <source>
        <dbReference type="ARBA" id="ARBA00006432"/>
    </source>
</evidence>
<dbReference type="InterPro" id="IPR029063">
    <property type="entry name" value="SAM-dependent_MTases_sf"/>
</dbReference>
<dbReference type="FunFam" id="3.40.50.980:FF:000001">
    <property type="entry name" value="Non-ribosomal peptide synthetase"/>
    <property type="match status" value="4"/>
</dbReference>
<dbReference type="PROSITE" id="PS00455">
    <property type="entry name" value="AMP_BINDING"/>
    <property type="match status" value="5"/>
</dbReference>
<dbReference type="CDD" id="cd19540">
    <property type="entry name" value="LCL_NRPS-like"/>
    <property type="match status" value="5"/>
</dbReference>
<dbReference type="Gene3D" id="3.40.50.980">
    <property type="match status" value="8"/>
</dbReference>
<dbReference type="CDD" id="cd05930">
    <property type="entry name" value="A_NRPS"/>
    <property type="match status" value="1"/>
</dbReference>
<dbReference type="Gene3D" id="3.40.50.1820">
    <property type="entry name" value="alpha/beta hydrolase"/>
    <property type="match status" value="1"/>
</dbReference>
<dbReference type="InterPro" id="IPR029058">
    <property type="entry name" value="AB_hydrolase_fold"/>
</dbReference>
<dbReference type="PROSITE" id="PS00012">
    <property type="entry name" value="PHOSPHOPANTETHEINE"/>
    <property type="match status" value="6"/>
</dbReference>
<evidence type="ECO:0000256" key="1">
    <source>
        <dbReference type="ARBA" id="ARBA00001957"/>
    </source>
</evidence>
<feature type="compositionally biased region" description="Low complexity" evidence="6">
    <location>
        <begin position="3379"/>
        <end position="3388"/>
    </location>
</feature>
<dbReference type="FunFam" id="2.30.38.10:FF:000001">
    <property type="entry name" value="Non-ribosomal peptide synthetase PvdI"/>
    <property type="match status" value="6"/>
</dbReference>
<dbReference type="CDD" id="cd17652">
    <property type="entry name" value="A_NRPS_CmdD_like"/>
    <property type="match status" value="1"/>
</dbReference>
<dbReference type="Pfam" id="PF00975">
    <property type="entry name" value="Thioesterase"/>
    <property type="match status" value="1"/>
</dbReference>
<keyword evidence="4" id="KW-0597">Phosphoprotein</keyword>
<dbReference type="GO" id="GO:0031177">
    <property type="term" value="F:phosphopantetheine binding"/>
    <property type="evidence" value="ECO:0007669"/>
    <property type="project" value="InterPro"/>
</dbReference>
<dbReference type="Proteomes" id="UP000653411">
    <property type="component" value="Unassembled WGS sequence"/>
</dbReference>
<dbReference type="Gene3D" id="3.30.559.10">
    <property type="entry name" value="Chloramphenicol acetyltransferase-like domain"/>
    <property type="match status" value="5"/>
</dbReference>
<dbReference type="Gene3D" id="3.30.300.30">
    <property type="match status" value="7"/>
</dbReference>
<dbReference type="PANTHER" id="PTHR45527">
    <property type="entry name" value="NONRIBOSOMAL PEPTIDE SYNTHETASE"/>
    <property type="match status" value="1"/>
</dbReference>
<evidence type="ECO:0000259" key="7">
    <source>
        <dbReference type="PROSITE" id="PS50075"/>
    </source>
</evidence>
<dbReference type="InterPro" id="IPR045851">
    <property type="entry name" value="AMP-bd_C_sf"/>
</dbReference>
<dbReference type="CDD" id="cd12117">
    <property type="entry name" value="A_NRPS_Srf_like"/>
    <property type="match status" value="1"/>
</dbReference>
<sequence>MQADAEHPRELALRTVVFGGEALEHARLASWYERHPDDAPRLVNMYGITETTVHVTYAALDRAGTAGGDIGTAVADLRTYVLDAHLRPVAPGVPGELYVAGAGLARGYLNRPGLTAARFVADPFGPPGSRMYRSGDVVRRAADGGLRYVGRADQQVKVRGFRIELGEIEAALAAHPGVAQVAVLARQERADDTRLAAYLVPAAGTAPSPTELRAHLRERLPEYMVPSAFVVLDALPLTANGKLDHRALPAPDLAPAATARAPRTPQEQILCELFAEVLGVASAGVEDGFFDLGGHSLLATRLAARIRATLGVEMPLRTLFEAPTPAGLAAALVAAGPAQTALARRERPEAIPLSFAQRRLWFLHQLEGAGANYHISLAWRLSGDLDRRALEAAVADVVARHESLRTVFPAVDGVPYQQVLEVEAARPRLLVSRTTEAELPAVMAEAKARPFDLAVDVPLRAGLFELAADEHVFQVVLHHIAGDGWSLGPLAQGLTTAYTARRRGEEPQWTELPVQYADYTLWQHELLGDAADQDSLFARQASYWTRQLAGVPEQLQLPGDRPRPAVASHRGGSVRAGLDAELHRGLRELARAHGTSLFMVLQAGLAVLLGKLGAGDDIPVGSPVAGRTDQAQDEMVGYFVNTLVFRTDTSGDPTFAELLGRVRETALAGYAHQDVPFEYLVEALNPVRSLAHHPLFQIMLVLQNAPRADFAPPGLRVGDMPSTSTTAKLDLIFTMSERHAPDGTPDGIDGSVEYTADLYDPATVETVIERWERLLRAVVADPERRLSRFGLLTAEERAELTALGTGPAAQAFTESLPELFRTQVRATPAAVALVGPDASLTYAELDARANRLAHALIARGAGPERLVAVALPRSAQLVVTILAVLKTGAAYVPVDPEYPAVRIAHMLEDARPVLTVTDVRTRGRLPDAPAGWLVVDDPETAAVVAGCPATDPAVAIDPDHPAYVIFTSGSTGRPKGVVATHGGLSNLFANQGPLMFRTGERVRVGLTTSVSFDASCDQMFALYAGHELHVLDEATWTDPDAYLDYAARAGLDTVGGTPSYLQVLVDHGLLDNPRWRPSLVGLGGETVPERLWERLRAADGVSALNYYGPAECTVDSTCAPLESSPRQVIGRPLGGVRLHVLDAALRPVPAGVPGELYIAGAGLARGYLHRPGLTAGRFVAYPFGTAGTRMYRTGDLVRWGPDGNLEFLGRTDDQVKVRGFRIELGDIETALAEHPQVARAAVIVRQDRAGDTRLVGYPVPATGAELRPEDLRAYLRERLPDHMVPAAFVSLAALPLNASGKLDRRALPEPEYTASRAGRAPHTPQEQVLAELFAEVLGLPQVGVDDDFFDLGGHSLLATRLVARVRAALGVELALRTLFQTPTVAGLAAGLGGADRARLALGRVRRPELVPLSSAQRRLWFLRQLEGADSVYNMPLAWRLSGPLDLAALEAALGDVVDRHETLRTVFPAADGVPCQQVLATGEARPRLSLTPADGQALPELLAGAAARGFDLATEPPLRAEVFEVSADEHVLLLVMHHIAGDGWSLGPLAADLATAYAARRQGEEPQWAPPPVQYADYTLWQHELLGDPADQDSLFTRQLTYWTGQLADLPEQIRLPADRPRPATPSHSGGHLAIELDAELHAGLVRLGREHGASVYMVLQAALATLLAKLGAGEDIPVGSLIAGRTDEALDDLVGFFVNTLVLRTDTGGDPTFAELLGRVREGALAAYAHQDLPFEHVVEALNPSRSLARQPLFQVLLALQNVPRTEFALDGLAAEIVLVRTPTAMFDLGFHLLERGGTGGPAEGVVGRVEYSTDLFDPATVEALVARWLRLLASVVAEPDRPLSRIDVLTAGERHELLVARNDTACPAPDAALPALFEAQVRATPEAPAVVFEDTVLTYRELNRRANRLAHALIARGVGPEQVVALRLPRSTELVVAVLAVLKTGAAYLPVDPDYPAARIAYMLQDARPAVVLDDLAAVTPDGEWPEHDPAVAVDPRHPAYVIYTSGSTGRPKAVVMPAAGLLNLLAWHHGCVGGEPGTRTAQFTAISFDVSVQETLSALLYGKTLVVPTEEQRRSAELFARWLDRHAVEELFAPNLVIEALAEAAEEAGLELPSLRLIAQAGEAMRLGGAVRRFQTRRPGRELHNHYGPAETHVITAYPVPADPADCPQPVPIGRPIANCRVYVLDSALRPVAPDVLGELYLAGSGLARGYLNRPGLTATRFVANPYGPAGALMYRTGDLVRWRADGELEFAGRVDHQVKVRGFRVEPGEIEAELAAHPGVTQVAVLAREDRIVAYVVPMAHAGATAAALAAYLRDRLPDYMVPSAFVLLDALPLTPNGKLDRAALPAPEPGATAGGRAPRTPQEQILCELFAEVLGVPRVGVDDGFFDLGGHSLLATRLVSRVRATLGIELELRSLFRAPTPAGVAAGLRHARTARQALVPRPRREPMPLSFAQRRLWFLQQFGAPSATYHMPLALRLSGDLDRAALSAALADVAARHETLRTVFPHTGGVPYQRVLDPTEATVPLTVRAVGEPELPALLREAAVRAFDLTSEVPLRAELFALAPDEHVLLLVLHHIVGDGWSMGPLARDLATAYTTRQGGAAPAWPPLPVTYGDYTLWQHELLGDEHDADSVFARQVTYWTEALAGLPEQLRLPADRPRQATMSYGGDLLELRIDAELHAALVELARHSGATLFMVLQAALAALYTRLGAGTDIPIGSPIAGRTDEALDDLVGFFINTLVLRTDTSGDPSFAELLGRVRETALSAYAHQDVPFEHLVEALNPSRSLSHHPLYQTGLVVQNAPGGAFELPGLRVCGVTVLTGTARLDLTFGFAEEYGPDGAPAGLSGAVEYSTDLFDRSTVEALVARWTRLLAAVTAAPDQPIGGIDLLSSEERRELLPAVEGGATGVSLPELFAAQVAATPDAVALVCGDSELTYRQLNAKANRFAHALIARGVGPEQVVAVALSRSVESVVAVLGVLKAGAAYLPVDPAYPQARIAFMLDDAQPTVVIDDPVTVTEGEWPDTDPRTAFDVRHPAYVIYTSGSTGRPKGVMVSHTGVSGLVATQVDRLDVAPGSRVLQFASLSFDASFWDLCSALLTGAALVLAPSEAPLAALTDRRLDVTHVTLPPSALAALERADLTATTLVVAGEACTPELVARWAPGRRMINAYGPTETTVCATMSDPLSPGAGAPPIGRSVAGFRVYVLDERLRLVPPGVTGELYVTGPGLARGYLNRPGLTAGRFVACPFGPAGARMYRTGDVVRRRADGELEYVGRADDQVKVRGFRVELGEIEAALAEHPAVAQAAALTQDDRLVGYVAARPDTVVRPAELTAYLRDRLPDYLVPSALVLLDVLPLTPSGKLDRAALPAPAPAPGPGSAEAGRAPRTPQEQILCELFAEVLGVPRVGVDDGFFDLGGHSLLATRLAARVRSVLGVELGLRALFLAPTVAGLAEALAGAGHARPALTTHERPEAVPLSFAQRRLWFLHRMDSTAATYHIPLALRLTGTLDRTALDEALADVVARHESLRTVFPEVDGVPCQLVLDPAEARPRTGLTRVSEAELFERLAGFARHPFDLEAEAPLRAELFALAPDEHVLLLVMHHIAGDGWSTGPLARDLAEAYAARCEGRAPHWPVLPVQYADYTLWQRDLLGDAADPESRFAEQLDYWKRQLSDLPELLQLPADRPRPAVAGWHGDHVGLELSPELHAALVELARRSGASLFMVLQAALAALYTRLGAGTDIPIGSPIAGRTDEALDDLVGFFVNTLVLRTDTSGDPSFAELLGRVRETALSAYAHQDVPFEHLVEALNPSRSLSHHPLFQTILAVQNAPMGRFSLPGLDVAAYAVATGTAKFDLGVSLVEQFGPDGGPAGIVGAVEYATDLFDRSTVAALARRWTRLLEAVTADPDRPIGGIELLDADERHRLLEQGDATAREVAAVPVPQAFAAQVRATPDAVALACGDAELTYRQLNTRANRFAHALIARGVGPEQTVAVALPRSVESVVAVLGVLKAGAAYLPVDPAYPQARIAYMLADARPALVVDDPALVTEVSAWPETDPVVALDVRHPAYVIYTSGSTGRPKGVVVAHGGVASLVAGQIERFAIHPDSRVLQFASPSFDASVSEICTALLRGAALVLPQAADPVAALTDRDLAVTHVTVPPSVLAAVPEGSVRVSTLVVAGEACPPELVDRWASGRRMVNAYGPTETTVCATMSDPLSPGAGVPPIGRPIAGARVYVLDERLRPVPTGVAGELYVAGAGLARGYLNRPGLTAGRFVACPFGTGERMYRTGDLVRWLGDGQLEFVGRADDQVKVRGFRVEPGEVEAALAEHPAVARAAVLAQDDRLVGYVVPHQDEARDSGLEADHVGEWQDIYDALPITPEEAGFGQNFVGWNSSYDASPIPVEQMREWRDATVARILALRPRRVLEVGVGTGLLLSQIAPHCETYWATDFSATAVDALTAQVARQDGLAERVVLQTRPAHDTDGLPAGRFDTIVINSVVQYFPSADYLADVIGKLMRLLAPGGTLFVGDVRNKRLLRPLATAVQLHRTGADGDLAAVRRAVEQAVRVEKELLVDPDFFAVLRERGTDIGAVQVEVKGGRHHNELTRYRYDVTLHKAPVVPAALGRTAVELEWGRRLAGLAELRELLAQPPADVLRITGVPNRRVLREAALSRAVQNGDGSLAELLERLHGPEESTPEGAELPDPEDFRAIGLEFDRWVGVTWSATAADTLDVVFADPSDPQAQHACPVEPYRSARTADGPLSSLTNRPTGSRGTGALIGELREWLRGRLPDYLIPSAFVALETLPLTASGKLDRRALPAPELGSAGAGRAPRTPQEQLLAELFAEVLGLAQVGVEDSFFDLGGHSLLATRLASRVRATLGAELEVRTLFETPTVAGLAARLDGSGSARPALTARPRPDHVELSFAQRRLWFLHRMDGPSATYNMPLALSLTGELDRPALHSALADVIARHESLRTVFRETDGVPYQVVLSAAQARPELPVAELDESGLAERLARTARRGFDLAAEPPVRAELYALAPDRHVLLVVVHHIAADGWSMGPLSGDLAAAYTARCRGEEPQWAPLPVQYADYTCWQRDLLGDTDDPDSLFARQLAYWKEELTGIPQQVQLPADRPRPPVASQRGSRVVVGLDPELHQALRDLATERGASMFMVLQAGLAALLTRLGAGTDIPVGSPIAGRTDQALDDLVGFFVNTLVLRTDTSGDPGFAELLDRVRQKALAAYDHQDVPFEYLVEVVNPARSLSHHPLFQIMLALQNAPVGEFTLPGLSTGHLEASTGTSRVDLTFSLTEQFNSDGGPDGLAGAVEYATDLFEPATVELLFARWARLLRAAVADPGRPIGRIDIMSDEERDRLLSESTGDTVELPAAALPELFARQVRATPDAVAVVAGATELTYRELDRRSNRLARALIRQGVRPEAPVAVLLDRSADLVVALLAIIKAGGAYTPLDARFPRSRIDLIRQEAGAALVLTEDVLTALIEGEPDPSDVEVRCDQRQLAYVMYTSGSTGRPKGVAVTHRDVVGLALTPEYRGGGHERVLMHSPTAFDLSTYELWVPLLNGGRIVVAPPERLDLDLLQHTVSTHGVTGLWLTAGLFRLVAEERPALLAGVREVWTGGDVVSPAAVARVLDVCPGIEVVNGYGPTEATTLATCHSVDSLPENAATVPIGGPMANMRAYVLDERLRPVPTGLVGELYLAGTGVARGYLGRPGLTAERFTADPYGPPGSRMYRTGDLAWWPAEGTLEFAGRTDHQVKLRGLRIEPGEIEAILASCPGVAQAAVVAREDRPGDKRLVAYLVPAAEGVPETGELSGRLRRDLPDYMVPSAFVTLDTLPLTANGKLDRAALPAPEYGARGTGRGPRTPREQLLCDLFAEVLGREQVHIDDNFFDLGGHSLLAARLASRVRETLGLELGLRMLFEAPTVAGLTERLVMDDPRDALDVVLPLRSTGEATPLFCIHPGGGISWSYSGLLNHVGPEHPVYAIQARGLGRPEPLPTSFEEMAADYADQIRKIQSEGPYLLLGWSAGGLIAHAIACELQARGERTALLAILDAYPVKDVRFEEMPVPTERDVLVGVLDVDPDELGDRELTYAEVAEVLNRRGSALQGLTEQQIEVIVHIMINNAKLAVDFVPAAFDGDLLLFNSTIDRDGDDAGPATWRPYIAGRIESHEITTRHNRMTEAGSLAQIGPILAARLDAATDDTTLSHQED</sequence>
<dbReference type="GO" id="GO:0008610">
    <property type="term" value="P:lipid biosynthetic process"/>
    <property type="evidence" value="ECO:0007669"/>
    <property type="project" value="UniProtKB-ARBA"/>
</dbReference>
<dbReference type="SMART" id="SM00823">
    <property type="entry name" value="PKS_PP"/>
    <property type="match status" value="6"/>
</dbReference>
<feature type="domain" description="Carrier" evidence="7">
    <location>
        <begin position="4831"/>
        <end position="4906"/>
    </location>
</feature>
<name>A0A918CVH7_9ACTN</name>
<feature type="domain" description="Carrier" evidence="7">
    <location>
        <begin position="2362"/>
        <end position="2437"/>
    </location>
</feature>
<dbReference type="InterPro" id="IPR006162">
    <property type="entry name" value="Ppantetheine_attach_site"/>
</dbReference>
<dbReference type="InterPro" id="IPR042099">
    <property type="entry name" value="ANL_N_sf"/>
</dbReference>
<dbReference type="SUPFAM" id="SSF52777">
    <property type="entry name" value="CoA-dependent acyltransferases"/>
    <property type="match status" value="10"/>
</dbReference>